<sequence length="133" mass="13659">MTMTNALASLEPTALARTSAATPRIADSPATPAARTLRQIPEELRASLAGSLRSPTINEAFIEQLMAKAAERAEHSRALRSRTTIDAYAAQAAISSMAASDGSGEAMSATVSQAPPASAALSAVREAYRSDGG</sequence>
<dbReference type="EMBL" id="JAJUWU010000006">
    <property type="protein sequence ID" value="MCE7027850.1"/>
    <property type="molecule type" value="Genomic_DNA"/>
</dbReference>
<comment type="caution">
    <text evidence="2">The sequence shown here is derived from an EMBL/GenBank/DDBJ whole genome shotgun (WGS) entry which is preliminary data.</text>
</comment>
<name>A0A9X1T545_9HYPH</name>
<evidence type="ECO:0000256" key="1">
    <source>
        <dbReference type="SAM" id="MobiDB-lite"/>
    </source>
</evidence>
<proteinExistence type="predicted"/>
<protein>
    <submittedName>
        <fullName evidence="2">Uncharacterized protein</fullName>
    </submittedName>
</protein>
<reference evidence="2" key="1">
    <citation type="submission" date="2022-01" db="EMBL/GenBank/DDBJ databases">
        <title>Jiella avicenniae sp. nov., a novel endophytic bacterium isolated from bark of Avicennia marina.</title>
        <authorList>
            <person name="Tuo L."/>
        </authorList>
    </citation>
    <scope>NUCLEOTIDE SEQUENCE</scope>
    <source>
        <strain evidence="2">CBK1P-4</strain>
    </source>
</reference>
<gene>
    <name evidence="2" type="ORF">LZD57_07590</name>
</gene>
<evidence type="ECO:0000313" key="3">
    <source>
        <dbReference type="Proteomes" id="UP001139035"/>
    </source>
</evidence>
<feature type="region of interest" description="Disordered" evidence="1">
    <location>
        <begin position="100"/>
        <end position="119"/>
    </location>
</feature>
<evidence type="ECO:0000313" key="2">
    <source>
        <dbReference type="EMBL" id="MCE7027850.1"/>
    </source>
</evidence>
<keyword evidence="3" id="KW-1185">Reference proteome</keyword>
<feature type="region of interest" description="Disordered" evidence="1">
    <location>
        <begin position="1"/>
        <end position="38"/>
    </location>
</feature>
<dbReference type="Proteomes" id="UP001139035">
    <property type="component" value="Unassembled WGS sequence"/>
</dbReference>
<accession>A0A9X1T545</accession>
<dbReference type="AlphaFoldDB" id="A0A9X1T545"/>
<organism evidence="2 3">
    <name type="scientific">Jiella avicenniae</name>
    <dbReference type="NCBI Taxonomy" id="2907202"/>
    <lineage>
        <taxon>Bacteria</taxon>
        <taxon>Pseudomonadati</taxon>
        <taxon>Pseudomonadota</taxon>
        <taxon>Alphaproteobacteria</taxon>
        <taxon>Hyphomicrobiales</taxon>
        <taxon>Aurantimonadaceae</taxon>
        <taxon>Jiella</taxon>
    </lineage>
</organism>